<evidence type="ECO:0000313" key="1">
    <source>
        <dbReference type="EMBL" id="OCH93761.1"/>
    </source>
</evidence>
<proteinExistence type="predicted"/>
<dbReference type="EMBL" id="KV722351">
    <property type="protein sequence ID" value="OCH93761.1"/>
    <property type="molecule type" value="Genomic_DNA"/>
</dbReference>
<accession>A0A8E2DQE0</accession>
<dbReference type="InterPro" id="IPR036047">
    <property type="entry name" value="F-box-like_dom_sf"/>
</dbReference>
<evidence type="ECO:0008006" key="3">
    <source>
        <dbReference type="Google" id="ProtNLM"/>
    </source>
</evidence>
<dbReference type="SUPFAM" id="SSF81383">
    <property type="entry name" value="F-box domain"/>
    <property type="match status" value="1"/>
</dbReference>
<dbReference type="OrthoDB" id="2921803at2759"/>
<sequence>MTPPLPIEAQERALDHLWNDPPSLCKCALVCKNWSPRCRHLLYTSFWIHDRRTVDVIATCSHTKQQLDSLYSIEVIQEEGDPYWHIVPSLFGARMDTMRVMKFAHMDWTKCRPHSTYFILMGQAKSLTQLFLYDCTFRAFSDLRHILSNLQSLADLRMNRITWSGPNVVVPATPSSAKRPVARPPLRRLLLRGFSLVNLRTLLIWLLESRMPSIWEIPYLELISMDSEIQDENVSEIAKFLTVLWPSAVHLGVSDWAVDVVKSINVQAPNHVCYDMCCEKENGMSCARMKVLLYDDGYKMSSRLPTHVSSLWAKKFNFAGSYLAAPTGHYYTHQYDDVIYSRVHHVALTPDCSNSNARVRCFSPDGYYIAIYGCHNGSSRIGQSSENLRTWDIQIWNVASRTIIKSLTKQLSAAISQRKISIGGPIHIEHLYDIFKKTKTDAKSRWGLSRRMILRTFRKIIDQASEAKLMQLKRHKIFKEMMTIIELQDSWREIREHLALHPCAMRTELQSELTHLVMREILRAILYADRPPQSESMDLKICQIFMELASEEPQAKFVESETREVHLREDGRRRISSELLAIGDACD</sequence>
<gene>
    <name evidence="1" type="ORF">OBBRIDRAFT_267110</name>
</gene>
<keyword evidence="2" id="KW-1185">Reference proteome</keyword>
<evidence type="ECO:0000313" key="2">
    <source>
        <dbReference type="Proteomes" id="UP000250043"/>
    </source>
</evidence>
<dbReference type="Proteomes" id="UP000250043">
    <property type="component" value="Unassembled WGS sequence"/>
</dbReference>
<reference evidence="1 2" key="1">
    <citation type="submission" date="2016-07" db="EMBL/GenBank/DDBJ databases">
        <title>Draft genome of the white-rot fungus Obba rivulosa 3A-2.</title>
        <authorList>
            <consortium name="DOE Joint Genome Institute"/>
            <person name="Miettinen O."/>
            <person name="Riley R."/>
            <person name="Acob R."/>
            <person name="Barry K."/>
            <person name="Cullen D."/>
            <person name="De Vries R."/>
            <person name="Hainaut M."/>
            <person name="Hatakka A."/>
            <person name="Henrissat B."/>
            <person name="Hilden K."/>
            <person name="Kuo R."/>
            <person name="Labutti K."/>
            <person name="Lipzen A."/>
            <person name="Makela M.R."/>
            <person name="Sandor L."/>
            <person name="Spatafora J.W."/>
            <person name="Grigoriev I.V."/>
            <person name="Hibbett D.S."/>
        </authorList>
    </citation>
    <scope>NUCLEOTIDE SEQUENCE [LARGE SCALE GENOMIC DNA]</scope>
    <source>
        <strain evidence="1 2">3A-2</strain>
    </source>
</reference>
<dbReference type="AlphaFoldDB" id="A0A8E2DQE0"/>
<protein>
    <recommendedName>
        <fullName evidence="3">F-box domain-containing protein</fullName>
    </recommendedName>
</protein>
<organism evidence="1 2">
    <name type="scientific">Obba rivulosa</name>
    <dbReference type="NCBI Taxonomy" id="1052685"/>
    <lineage>
        <taxon>Eukaryota</taxon>
        <taxon>Fungi</taxon>
        <taxon>Dikarya</taxon>
        <taxon>Basidiomycota</taxon>
        <taxon>Agaricomycotina</taxon>
        <taxon>Agaricomycetes</taxon>
        <taxon>Polyporales</taxon>
        <taxon>Gelatoporiaceae</taxon>
        <taxon>Obba</taxon>
    </lineage>
</organism>
<name>A0A8E2DQE0_9APHY</name>